<dbReference type="EMBL" id="JAOBTT010000001">
    <property type="protein sequence ID" value="MDZ7279140.1"/>
    <property type="molecule type" value="Genomic_DNA"/>
</dbReference>
<dbReference type="Gene3D" id="3.10.450.160">
    <property type="entry name" value="inner membrane protein cigr"/>
    <property type="match status" value="1"/>
</dbReference>
<name>A0ABU5LGS0_9GAMM</name>
<keyword evidence="3" id="KW-0732">Signal</keyword>
<proteinExistence type="predicted"/>
<accession>A0ABU5LGS0</accession>
<dbReference type="Pfam" id="PF11776">
    <property type="entry name" value="RcnB"/>
    <property type="match status" value="1"/>
</dbReference>
<dbReference type="RefSeq" id="WP_322543024.1">
    <property type="nucleotide sequence ID" value="NZ_JAOBTT010000001.1"/>
</dbReference>
<feature type="region of interest" description="Disordered" evidence="1">
    <location>
        <begin position="25"/>
        <end position="69"/>
    </location>
</feature>
<keyword evidence="2" id="KW-0472">Membrane</keyword>
<feature type="chain" id="PRO_5045529765" evidence="3">
    <location>
        <begin position="26"/>
        <end position="140"/>
    </location>
</feature>
<feature type="compositionally biased region" description="Basic and acidic residues" evidence="1">
    <location>
        <begin position="48"/>
        <end position="69"/>
    </location>
</feature>
<comment type="caution">
    <text evidence="4">The sequence shown here is derived from an EMBL/GenBank/DDBJ whole genome shotgun (WGS) entry which is preliminary data.</text>
</comment>
<evidence type="ECO:0000256" key="3">
    <source>
        <dbReference type="SAM" id="SignalP"/>
    </source>
</evidence>
<organism evidence="4 5">
    <name type="scientific">Pantoea eucrina</name>
    <dbReference type="NCBI Taxonomy" id="472693"/>
    <lineage>
        <taxon>Bacteria</taxon>
        <taxon>Pseudomonadati</taxon>
        <taxon>Pseudomonadota</taxon>
        <taxon>Gammaproteobacteria</taxon>
        <taxon>Enterobacterales</taxon>
        <taxon>Erwiniaceae</taxon>
        <taxon>Pantoea</taxon>
    </lineage>
</organism>
<dbReference type="Proteomes" id="UP001288620">
    <property type="component" value="Unassembled WGS sequence"/>
</dbReference>
<keyword evidence="2" id="KW-0812">Transmembrane</keyword>
<keyword evidence="2" id="KW-1133">Transmembrane helix</keyword>
<keyword evidence="5" id="KW-1185">Reference proteome</keyword>
<evidence type="ECO:0000313" key="5">
    <source>
        <dbReference type="Proteomes" id="UP001288620"/>
    </source>
</evidence>
<evidence type="ECO:0000256" key="2">
    <source>
        <dbReference type="SAM" id="Phobius"/>
    </source>
</evidence>
<protein>
    <submittedName>
        <fullName evidence="4">RcnB family protein</fullName>
    </submittedName>
</protein>
<evidence type="ECO:0000256" key="1">
    <source>
        <dbReference type="SAM" id="MobiDB-lite"/>
    </source>
</evidence>
<feature type="signal peptide" evidence="3">
    <location>
        <begin position="1"/>
        <end position="25"/>
    </location>
</feature>
<evidence type="ECO:0000313" key="4">
    <source>
        <dbReference type="EMBL" id="MDZ7279140.1"/>
    </source>
</evidence>
<reference evidence="5" key="1">
    <citation type="submission" date="2023-07" db="EMBL/GenBank/DDBJ databases">
        <title>Structural and functional analysis of rice phyllospheric bacteria for their antimicrobial properties and defense elicitation against blast disease.</title>
        <authorList>
            <person name="Sahu K.P."/>
            <person name="Asharani P."/>
            <person name="Kumar M."/>
            <person name="Reddy B."/>
            <person name="Kumar A."/>
        </authorList>
    </citation>
    <scope>NUCLEOTIDE SEQUENCE [LARGE SCALE GENOMIC DNA]</scope>
    <source>
        <strain evidence="5">OsEp_Plm_30P10</strain>
    </source>
</reference>
<gene>
    <name evidence="4" type="ORF">N4G40_12815</name>
</gene>
<dbReference type="InterPro" id="IPR024572">
    <property type="entry name" value="RcnB"/>
</dbReference>
<feature type="transmembrane region" description="Helical" evidence="2">
    <location>
        <begin position="120"/>
        <end position="139"/>
    </location>
</feature>
<sequence>MKKTTTLLLASLITCSTMVSGIVRADGPGDPRWQPHGEAGGPGPHHSRGPEGHHGPDRDRGREEARRHGDYFAWQGHDFRRGHPVPPEFRGPHYRIDDWREHHLPAPPRGEYWSNIDGNYVLIAAATGVITSLILNGAFN</sequence>